<organism evidence="4 5">
    <name type="scientific">Ruminococcus albus 8</name>
    <dbReference type="NCBI Taxonomy" id="246199"/>
    <lineage>
        <taxon>Bacteria</taxon>
        <taxon>Bacillati</taxon>
        <taxon>Bacillota</taxon>
        <taxon>Clostridia</taxon>
        <taxon>Eubacteriales</taxon>
        <taxon>Oscillospiraceae</taxon>
        <taxon>Ruminococcus</taxon>
    </lineage>
</organism>
<sequence>MKNKRMPVWAMAVTDTLLICAAVGTFMLFDYVMPHSSGEQGTVVAQVDSDTKNSFVLPTSGNKEAEEDIEKSISSEADNESSAESKAEAESSAAEKAESSAEKNENRSSSRKKERREHTSENWYDNTGTDEYTADDTLVQSVLNADVQAEQVQYYESDDAVITIEKKWFGEGDDKVTYYAADIYVSSVDVLKTALAEDTYGKNIKDSIFNMAAEHGAVFAVNGDFYGNSEEGIVVRNGVKYRDNLNDVDICVLFTNGEMKTYTYEEFDTDAVLAQGVWQAWCFGPMLLDGNGGVLETFNTTTYLNSENPRSAIGYIAPGHYKIITVDGRDPGYSKGVTLSELAAIMSDEGCMTAYNLDGGCSAMMVYDGELVNIPDRGREISDIIYIGG</sequence>
<keyword evidence="2" id="KW-0812">Transmembrane</keyword>
<dbReference type="PANTHER" id="PTHR40446:SF2">
    <property type="entry name" value="N-ACETYLGLUCOSAMINE-1-PHOSPHODIESTER ALPHA-N-ACETYLGLUCOSAMINIDASE"/>
    <property type="match status" value="1"/>
</dbReference>
<dbReference type="RefSeq" id="WP_002846849.1">
    <property type="nucleotide sequence ID" value="NZ_ADKM02000008.1"/>
</dbReference>
<evidence type="ECO:0000256" key="1">
    <source>
        <dbReference type="SAM" id="MobiDB-lite"/>
    </source>
</evidence>
<dbReference type="STRING" id="246199.CUS_6175"/>
<dbReference type="EMBL" id="ADKM02000008">
    <property type="protein sequence ID" value="EGC04820.1"/>
    <property type="molecule type" value="Genomic_DNA"/>
</dbReference>
<feature type="compositionally biased region" description="Polar residues" evidence="1">
    <location>
        <begin position="121"/>
        <end position="130"/>
    </location>
</feature>
<feature type="transmembrane region" description="Helical" evidence="2">
    <location>
        <begin position="7"/>
        <end position="29"/>
    </location>
</feature>
<evidence type="ECO:0000256" key="2">
    <source>
        <dbReference type="SAM" id="Phobius"/>
    </source>
</evidence>
<keyword evidence="2" id="KW-0472">Membrane</keyword>
<dbReference type="OrthoDB" id="9809781at2"/>
<gene>
    <name evidence="4" type="ORF">CUS_6175</name>
</gene>
<keyword evidence="5" id="KW-1185">Reference proteome</keyword>
<keyword evidence="2" id="KW-1133">Transmembrane helix</keyword>
<comment type="caution">
    <text evidence="4">The sequence shown here is derived from an EMBL/GenBank/DDBJ whole genome shotgun (WGS) entry which is preliminary data.</text>
</comment>
<feature type="region of interest" description="Disordered" evidence="1">
    <location>
        <begin position="53"/>
        <end position="130"/>
    </location>
</feature>
<dbReference type="Pfam" id="PF09992">
    <property type="entry name" value="NAGPA"/>
    <property type="match status" value="1"/>
</dbReference>
<feature type="domain" description="Phosphodiester glycosidase" evidence="3">
    <location>
        <begin position="215"/>
        <end position="387"/>
    </location>
</feature>
<evidence type="ECO:0000313" key="4">
    <source>
        <dbReference type="EMBL" id="EGC04820.1"/>
    </source>
</evidence>
<dbReference type="InterPro" id="IPR018711">
    <property type="entry name" value="NAGPA"/>
</dbReference>
<dbReference type="eggNOG" id="COG4632">
    <property type="taxonomic scope" value="Bacteria"/>
</dbReference>
<dbReference type="AlphaFoldDB" id="E9S7G4"/>
<feature type="compositionally biased region" description="Polar residues" evidence="1">
    <location>
        <begin position="53"/>
        <end position="62"/>
    </location>
</feature>
<evidence type="ECO:0000313" key="5">
    <source>
        <dbReference type="Proteomes" id="UP000004259"/>
    </source>
</evidence>
<evidence type="ECO:0000259" key="3">
    <source>
        <dbReference type="Pfam" id="PF09992"/>
    </source>
</evidence>
<proteinExistence type="predicted"/>
<dbReference type="Proteomes" id="UP000004259">
    <property type="component" value="Unassembled WGS sequence"/>
</dbReference>
<name>E9S7G4_RUMAL</name>
<accession>E9S7G4</accession>
<feature type="compositionally biased region" description="Basic and acidic residues" evidence="1">
    <location>
        <begin position="83"/>
        <end position="108"/>
    </location>
</feature>
<dbReference type="PANTHER" id="PTHR40446">
    <property type="entry name" value="N-ACETYLGLUCOSAMINE-1-PHOSPHODIESTER ALPHA-N-ACETYLGLUCOSAMINIDASE"/>
    <property type="match status" value="1"/>
</dbReference>
<reference evidence="4 5" key="1">
    <citation type="submission" date="2011-02" db="EMBL/GenBank/DDBJ databases">
        <authorList>
            <person name="Nelson K.E."/>
            <person name="Sutton G."/>
            <person name="Torralba M."/>
            <person name="Durkin S."/>
            <person name="Harkins D."/>
            <person name="Montgomery R."/>
            <person name="Ziemer C."/>
            <person name="Klaassens E."/>
            <person name="Ocuiv P."/>
            <person name="Morrison M."/>
        </authorList>
    </citation>
    <scope>NUCLEOTIDE SEQUENCE [LARGE SCALE GENOMIC DNA]</scope>
    <source>
        <strain evidence="4 5">8</strain>
    </source>
</reference>
<protein>
    <recommendedName>
        <fullName evidence="3">Phosphodiester glycosidase domain-containing protein</fullName>
    </recommendedName>
</protein>